<dbReference type="GO" id="GO:0005770">
    <property type="term" value="C:late endosome"/>
    <property type="evidence" value="ECO:0007669"/>
    <property type="project" value="UniProtKB-SubCell"/>
</dbReference>
<comment type="similarity">
    <text evidence="4">Belongs to the unc-13 family.</text>
</comment>
<gene>
    <name evidence="13" type="primary">LOC108683250</name>
</gene>
<reference evidence="13" key="1">
    <citation type="submission" date="2025-08" db="UniProtKB">
        <authorList>
            <consortium name="RefSeq"/>
        </authorList>
    </citation>
    <scope>IDENTIFICATION</scope>
    <source>
        <tissue evidence="13">Whole organism</tissue>
    </source>
</reference>
<dbReference type="InterPro" id="IPR014770">
    <property type="entry name" value="Munc13_1"/>
</dbReference>
<evidence type="ECO:0000259" key="9">
    <source>
        <dbReference type="PROSITE" id="PS50004"/>
    </source>
</evidence>
<dbReference type="PANTHER" id="PTHR45999">
    <property type="entry name" value="UNC-13-4A, ISOFORM B"/>
    <property type="match status" value="1"/>
</dbReference>
<dbReference type="PROSITE" id="PS51259">
    <property type="entry name" value="MHD2"/>
    <property type="match status" value="1"/>
</dbReference>
<dbReference type="InterPro" id="IPR014772">
    <property type="entry name" value="Munc13_dom-2"/>
</dbReference>
<evidence type="ECO:0000259" key="11">
    <source>
        <dbReference type="PROSITE" id="PS51259"/>
    </source>
</evidence>
<dbReference type="OMA" id="IMRISTH"/>
<dbReference type="Pfam" id="PF00168">
    <property type="entry name" value="C2"/>
    <property type="match status" value="2"/>
</dbReference>
<dbReference type="SUPFAM" id="SSF49562">
    <property type="entry name" value="C2 domain (Calcium/lipid-binding domain, CaLB)"/>
    <property type="match status" value="2"/>
</dbReference>
<evidence type="ECO:0000256" key="7">
    <source>
        <dbReference type="ARBA" id="ARBA00022753"/>
    </source>
</evidence>
<dbReference type="InterPro" id="IPR000008">
    <property type="entry name" value="C2_dom"/>
</dbReference>
<evidence type="ECO:0000256" key="4">
    <source>
        <dbReference type="ARBA" id="ARBA00005823"/>
    </source>
</evidence>
<dbReference type="GO" id="GO:0006887">
    <property type="term" value="P:exocytosis"/>
    <property type="evidence" value="ECO:0007669"/>
    <property type="project" value="UniProtKB-KW"/>
</dbReference>
<keyword evidence="7" id="KW-0967">Endosome</keyword>
<keyword evidence="5" id="KW-0268">Exocytosis</keyword>
<accession>A0A8B7PPA9</accession>
<evidence type="ECO:0000256" key="3">
    <source>
        <dbReference type="ARBA" id="ARBA00004603"/>
    </source>
</evidence>
<dbReference type="Proteomes" id="UP000694843">
    <property type="component" value="Unplaced"/>
</dbReference>
<feature type="domain" description="C2" evidence="9">
    <location>
        <begin position="1153"/>
        <end position="1295"/>
    </location>
</feature>
<dbReference type="Gene3D" id="1.10.357.50">
    <property type="match status" value="1"/>
</dbReference>
<keyword evidence="6" id="KW-0963">Cytoplasm</keyword>
<feature type="compositionally biased region" description="Basic and acidic residues" evidence="8">
    <location>
        <begin position="1359"/>
        <end position="1371"/>
    </location>
</feature>
<evidence type="ECO:0000256" key="5">
    <source>
        <dbReference type="ARBA" id="ARBA00022483"/>
    </source>
</evidence>
<sequence>MTSILAEAALRVETCIFKDISGIAIPENLNDQELGEKNIPEIETEIPVENNRVNCENNDNAGDTNINNNDIINENDDINKSDTKINNNDIINENDDNINNSDTIINNNDANINNGDNNVDDEDPNIIHSVETDDINIENNSNNNEGNNTSGVYALLRWIRKTSDDKHTINNDEITMTDDKQAEFIVQNNLEVFDEVQSLEQKELDRLRELEELERVRSLALLADVAGGVHHLAGKTPAASWLLHTTCIVGMAEGEKSAENGTTSPTEVKFSDVLAELKKVFDVDEETLQECLKNAQVVKAPEVVLRLHILEAKDLKMKSVSGSTNPYVTASLSHSSHRTRLLHQTRCPKWDQRFDMKFQDVQKEVLKLEVWHEHEHLGVGVVRDIRDLKGLGRLVKGSTAPDHLLLGGVLLPLKDIPESGLEKWYPLMKDDSNPSNSLSSSNSNLSVGGTQLSSTSSHTFNLTSQLTHLKNTGAALIHSGHSPNSTHKQRGELKISASFGCAEKSEVYSIKTYESLLVKFILHYVENVPDRAPWCGQLPPEGVCALHIMALMAGLTEHHKLLALWTAACRTSNVDCVWLSQVLQNILSTDQSEFTADQLQSLHDSLLAWMSHAEDKLCSLHSHYPAERGVTSAHQLGGLLRGLRLLSKSRLSAEFLVDRKIDVEQMVRKAVEKHTSQWWLALLERELKDSLTPDEQILRVINITDECYTFIELATSLYSPVFVNDFGLPYLRIVYLFITKKLNPCVRPLLMNVYSRLLSNHAGNKCQDTGNKNVPTDAKNHYALNAGTSLWQLYINLGRIHKQGSTMPAEVRNESGVREYHRWFSKGVMHWMQVAQTRIHGIISNAVTADQLVPCDEYCNFSSSATDAVTVFLGVRNWWLELAWPDPQNSGVLLGKILEDLCCCATYYCDLLRHKVDSIYVAQQGEGKVFITKQICIGLNNIERVRDEVAKLPEVFRVSDLLETISKGTPDSTNSEANRAAAEQFKGTFQRLISSAMENMETKLTEFVDSVVDKVSGILLAGLTDACEAHKPELLLGEVLDPGLALMREVLQDTNFRRFLLALWRCLLELIRTLVLRSAERRKPEFFQAVHDVLCSSLLFFTPLGGLEQEEAITDEYTSLLELLSTLRLSTSQLIGRYYQERAEERQLLSVTSRGDLFVNMFFTRSSKLVVEVVMSRDMQTDDDSSSQGSRNSHGKAPTSPSHVPVDPYVKVQLVPSDLFPGAVTYTTKVMKRSDPAIFQETFTYTLSAEDHSVREGYLLFTLKDHNLARSNTFIGEAVVPLAGVVVVESEAISCQPKTQQLKLTRPGIEAAYKPLATLRLRRSADHVACTFLRKIAPRFAEPHVRKESKDSNVLPVPDEDKASEKGGRSPKIFDRLFASAVKHDS</sequence>
<name>A0A8B7PPA9_HYAAZ</name>
<dbReference type="InterPro" id="IPR052095">
    <property type="entry name" value="UNC-13_domain"/>
</dbReference>
<feature type="region of interest" description="Disordered" evidence="8">
    <location>
        <begin position="1344"/>
        <end position="1371"/>
    </location>
</feature>
<dbReference type="OrthoDB" id="6375485at2759"/>
<dbReference type="PROSITE" id="PS51258">
    <property type="entry name" value="MHD1"/>
    <property type="match status" value="1"/>
</dbReference>
<protein>
    <submittedName>
        <fullName evidence="13">Protein unc-13 homolog 4B</fullName>
    </submittedName>
</protein>
<dbReference type="PROSITE" id="PS50004">
    <property type="entry name" value="C2"/>
    <property type="match status" value="2"/>
</dbReference>
<organism evidence="12 13">
    <name type="scientific">Hyalella azteca</name>
    <name type="common">Amphipod</name>
    <dbReference type="NCBI Taxonomy" id="294128"/>
    <lineage>
        <taxon>Eukaryota</taxon>
        <taxon>Metazoa</taxon>
        <taxon>Ecdysozoa</taxon>
        <taxon>Arthropoda</taxon>
        <taxon>Crustacea</taxon>
        <taxon>Multicrustacea</taxon>
        <taxon>Malacostraca</taxon>
        <taxon>Eumalacostraca</taxon>
        <taxon>Peracarida</taxon>
        <taxon>Amphipoda</taxon>
        <taxon>Senticaudata</taxon>
        <taxon>Talitrida</taxon>
        <taxon>Talitroidea</taxon>
        <taxon>Hyalellidae</taxon>
        <taxon>Hyalella</taxon>
    </lineage>
</organism>
<feature type="domain" description="MHD2" evidence="11">
    <location>
        <begin position="1030"/>
        <end position="1138"/>
    </location>
</feature>
<dbReference type="InterPro" id="IPR010439">
    <property type="entry name" value="MUN_dom"/>
</dbReference>
<evidence type="ECO:0000259" key="10">
    <source>
        <dbReference type="PROSITE" id="PS51258"/>
    </source>
</evidence>
<dbReference type="SMART" id="SM00239">
    <property type="entry name" value="C2"/>
    <property type="match status" value="2"/>
</dbReference>
<dbReference type="GO" id="GO:0055037">
    <property type="term" value="C:recycling endosome"/>
    <property type="evidence" value="ECO:0007669"/>
    <property type="project" value="UniProtKB-SubCell"/>
</dbReference>
<proteinExistence type="inferred from homology"/>
<dbReference type="GO" id="GO:0099503">
    <property type="term" value="C:secretory vesicle"/>
    <property type="evidence" value="ECO:0007669"/>
    <property type="project" value="TreeGrafter"/>
</dbReference>
<evidence type="ECO:0000256" key="6">
    <source>
        <dbReference type="ARBA" id="ARBA00022490"/>
    </source>
</evidence>
<evidence type="ECO:0000313" key="13">
    <source>
        <dbReference type="RefSeq" id="XP_018028039.2"/>
    </source>
</evidence>
<evidence type="ECO:0000256" key="2">
    <source>
        <dbReference type="ARBA" id="ARBA00004496"/>
    </source>
</evidence>
<comment type="subcellular location">
    <subcellularLocation>
        <location evidence="2">Cytoplasm</location>
    </subcellularLocation>
    <subcellularLocation>
        <location evidence="3">Late endosome</location>
    </subcellularLocation>
    <subcellularLocation>
        <location evidence="1">Recycling endosome</location>
    </subcellularLocation>
</comment>
<feature type="region of interest" description="Disordered" evidence="8">
    <location>
        <begin position="1180"/>
        <end position="1205"/>
    </location>
</feature>
<dbReference type="Pfam" id="PF06292">
    <property type="entry name" value="MUN"/>
    <property type="match status" value="1"/>
</dbReference>
<dbReference type="Gene3D" id="2.60.40.150">
    <property type="entry name" value="C2 domain"/>
    <property type="match status" value="2"/>
</dbReference>
<dbReference type="KEGG" id="hazt:108683250"/>
<evidence type="ECO:0000256" key="8">
    <source>
        <dbReference type="SAM" id="MobiDB-lite"/>
    </source>
</evidence>
<dbReference type="RefSeq" id="XP_018028039.2">
    <property type="nucleotide sequence ID" value="XM_018172550.2"/>
</dbReference>
<evidence type="ECO:0000313" key="12">
    <source>
        <dbReference type="Proteomes" id="UP000694843"/>
    </source>
</evidence>
<dbReference type="PANTHER" id="PTHR45999:SF4">
    <property type="entry name" value="UNC-13-4A, ISOFORM B"/>
    <property type="match status" value="1"/>
</dbReference>
<feature type="domain" description="MHD1" evidence="10">
    <location>
        <begin position="791"/>
        <end position="912"/>
    </location>
</feature>
<dbReference type="InterPro" id="IPR035892">
    <property type="entry name" value="C2_domain_sf"/>
</dbReference>
<keyword evidence="12" id="KW-1185">Reference proteome</keyword>
<evidence type="ECO:0000256" key="1">
    <source>
        <dbReference type="ARBA" id="ARBA00004172"/>
    </source>
</evidence>
<feature type="domain" description="C2" evidence="9">
    <location>
        <begin position="284"/>
        <end position="425"/>
    </location>
</feature>
<dbReference type="GeneID" id="108683250"/>